<evidence type="ECO:0000313" key="2">
    <source>
        <dbReference type="EMBL" id="MBB6018705.1"/>
    </source>
</evidence>
<dbReference type="AlphaFoldDB" id="A0A5C4XW51"/>
<feature type="transmembrane region" description="Helical" evidence="1">
    <location>
        <begin position="6"/>
        <end position="34"/>
    </location>
</feature>
<dbReference type="Proteomes" id="UP000313988">
    <property type="component" value="Unassembled WGS sequence"/>
</dbReference>
<dbReference type="RefSeq" id="WP_139404818.1">
    <property type="nucleotide sequence ID" value="NZ_JACHEW010000039.1"/>
</dbReference>
<keyword evidence="1" id="KW-1133">Transmembrane helix</keyword>
<gene>
    <name evidence="3" type="ORF">FHR04_19250</name>
    <name evidence="2" type="ORF">HNQ04_003986</name>
</gene>
<name>A0A5C4XW51_9DEIO</name>
<dbReference type="InterPro" id="IPR036739">
    <property type="entry name" value="SLC41_membr_dom_sf"/>
</dbReference>
<keyword evidence="1" id="KW-0472">Membrane</keyword>
<evidence type="ECO:0000256" key="1">
    <source>
        <dbReference type="SAM" id="Phobius"/>
    </source>
</evidence>
<dbReference type="EMBL" id="JACHEW010000039">
    <property type="protein sequence ID" value="MBB6018705.1"/>
    <property type="molecule type" value="Genomic_DNA"/>
</dbReference>
<keyword evidence="1" id="KW-0812">Transmembrane</keyword>
<comment type="caution">
    <text evidence="3">The sequence shown here is derived from an EMBL/GenBank/DDBJ whole genome shotgun (WGS) entry which is preliminary data.</text>
</comment>
<reference evidence="3 4" key="1">
    <citation type="submission" date="2019-06" db="EMBL/GenBank/DDBJ databases">
        <title>Genome sequence of Deinococcus radiopugnans ATCC 19172.</title>
        <authorList>
            <person name="Maclea K.S."/>
            <person name="Maynard C.R."/>
        </authorList>
    </citation>
    <scope>NUCLEOTIDE SEQUENCE [LARGE SCALE GENOMIC DNA]</scope>
    <source>
        <strain evidence="3 4">ATCC 19172</strain>
    </source>
</reference>
<reference evidence="2 5" key="2">
    <citation type="submission" date="2020-08" db="EMBL/GenBank/DDBJ databases">
        <title>Genomic Encyclopedia of Type Strains, Phase IV (KMG-IV): sequencing the most valuable type-strain genomes for metagenomic binning, comparative biology and taxonomic classification.</title>
        <authorList>
            <person name="Goeker M."/>
        </authorList>
    </citation>
    <scope>NUCLEOTIDE SEQUENCE [LARGE SCALE GENOMIC DNA]</scope>
    <source>
        <strain evidence="2 5">DSM 12027</strain>
    </source>
</reference>
<proteinExistence type="predicted"/>
<protein>
    <submittedName>
        <fullName evidence="3">Uncharacterized protein</fullName>
    </submittedName>
</protein>
<evidence type="ECO:0000313" key="3">
    <source>
        <dbReference type="EMBL" id="TNM66934.1"/>
    </source>
</evidence>
<accession>A0A5C4XW51</accession>
<evidence type="ECO:0000313" key="5">
    <source>
        <dbReference type="Proteomes" id="UP000629870"/>
    </source>
</evidence>
<organism evidence="3 4">
    <name type="scientific">Deinococcus radiopugnans ATCC 19172</name>
    <dbReference type="NCBI Taxonomy" id="585398"/>
    <lineage>
        <taxon>Bacteria</taxon>
        <taxon>Thermotogati</taxon>
        <taxon>Deinococcota</taxon>
        <taxon>Deinococci</taxon>
        <taxon>Deinococcales</taxon>
        <taxon>Deinococcaceae</taxon>
        <taxon>Deinococcus</taxon>
    </lineage>
</organism>
<dbReference type="OrthoDB" id="9790355at2"/>
<dbReference type="EMBL" id="VDMO01000036">
    <property type="protein sequence ID" value="TNM66934.1"/>
    <property type="molecule type" value="Genomic_DNA"/>
</dbReference>
<dbReference type="Proteomes" id="UP000629870">
    <property type="component" value="Unassembled WGS sequence"/>
</dbReference>
<keyword evidence="5" id="KW-1185">Reference proteome</keyword>
<dbReference type="SUPFAM" id="SSF161093">
    <property type="entry name" value="MgtE membrane domain-like"/>
    <property type="match status" value="1"/>
</dbReference>
<evidence type="ECO:0000313" key="4">
    <source>
        <dbReference type="Proteomes" id="UP000313988"/>
    </source>
</evidence>
<dbReference type="GO" id="GO:0008324">
    <property type="term" value="F:monoatomic cation transmembrane transporter activity"/>
    <property type="evidence" value="ECO:0007669"/>
    <property type="project" value="InterPro"/>
</dbReference>
<sequence>MGLLVGVVVAAPFITALVDGTGLVIYFLIARAVLGLSWVRTSAREMCGPALMIHHGCEYRPGDDWRNDELL</sequence>